<reference evidence="7 8" key="1">
    <citation type="submission" date="2017-01" db="EMBL/GenBank/DDBJ databases">
        <title>Genome sequencing of Arcobacter sp. LPB0137.</title>
        <authorList>
            <person name="Lee G.-W."/>
            <person name="Yi H."/>
        </authorList>
    </citation>
    <scope>NUCLEOTIDE SEQUENCE [LARGE SCALE GENOMIC DNA]</scope>
    <source>
        <strain evidence="7 8">LPB0137</strain>
    </source>
</reference>
<feature type="transmembrane region" description="Helical" evidence="5">
    <location>
        <begin position="149"/>
        <end position="170"/>
    </location>
</feature>
<evidence type="ECO:0000256" key="1">
    <source>
        <dbReference type="ARBA" id="ARBA00004141"/>
    </source>
</evidence>
<protein>
    <submittedName>
        <fullName evidence="7">EamA family transporter</fullName>
    </submittedName>
</protein>
<dbReference type="SUPFAM" id="SSF103481">
    <property type="entry name" value="Multidrug resistance efflux transporter EmrE"/>
    <property type="match status" value="2"/>
</dbReference>
<evidence type="ECO:0000256" key="2">
    <source>
        <dbReference type="ARBA" id="ARBA00022692"/>
    </source>
</evidence>
<keyword evidence="2 5" id="KW-0812">Transmembrane</keyword>
<feature type="transmembrane region" description="Helical" evidence="5">
    <location>
        <begin position="211"/>
        <end position="229"/>
    </location>
</feature>
<accession>A0A1P8KKH5</accession>
<keyword evidence="8" id="KW-1185">Reference proteome</keyword>
<feature type="transmembrane region" description="Helical" evidence="5">
    <location>
        <begin position="238"/>
        <end position="260"/>
    </location>
</feature>
<evidence type="ECO:0000256" key="3">
    <source>
        <dbReference type="ARBA" id="ARBA00022989"/>
    </source>
</evidence>
<evidence type="ECO:0000313" key="8">
    <source>
        <dbReference type="Proteomes" id="UP000186074"/>
    </source>
</evidence>
<dbReference type="InterPro" id="IPR050638">
    <property type="entry name" value="AA-Vitamin_Transporters"/>
</dbReference>
<dbReference type="InterPro" id="IPR037185">
    <property type="entry name" value="EmrE-like"/>
</dbReference>
<feature type="transmembrane region" description="Helical" evidence="5">
    <location>
        <begin position="182"/>
        <end position="199"/>
    </location>
</feature>
<dbReference type="STRING" id="1850254.LPB137_04020"/>
<dbReference type="PANTHER" id="PTHR32322">
    <property type="entry name" value="INNER MEMBRANE TRANSPORTER"/>
    <property type="match status" value="1"/>
</dbReference>
<evidence type="ECO:0000313" key="7">
    <source>
        <dbReference type="EMBL" id="APW65062.1"/>
    </source>
</evidence>
<evidence type="ECO:0000256" key="5">
    <source>
        <dbReference type="SAM" id="Phobius"/>
    </source>
</evidence>
<organism evidence="7 8">
    <name type="scientific">Poseidonibacter parvus</name>
    <dbReference type="NCBI Taxonomy" id="1850254"/>
    <lineage>
        <taxon>Bacteria</taxon>
        <taxon>Pseudomonadati</taxon>
        <taxon>Campylobacterota</taxon>
        <taxon>Epsilonproteobacteria</taxon>
        <taxon>Campylobacterales</taxon>
        <taxon>Arcobacteraceae</taxon>
        <taxon>Poseidonibacter</taxon>
    </lineage>
</organism>
<dbReference type="OrthoDB" id="321830at2"/>
<dbReference type="Proteomes" id="UP000186074">
    <property type="component" value="Chromosome"/>
</dbReference>
<feature type="transmembrane region" description="Helical" evidence="5">
    <location>
        <begin position="266"/>
        <end position="284"/>
    </location>
</feature>
<dbReference type="Pfam" id="PF00892">
    <property type="entry name" value="EamA"/>
    <property type="match status" value="2"/>
</dbReference>
<dbReference type="GO" id="GO:0016020">
    <property type="term" value="C:membrane"/>
    <property type="evidence" value="ECO:0007669"/>
    <property type="project" value="UniProtKB-SubCell"/>
</dbReference>
<proteinExistence type="predicted"/>
<keyword evidence="4 5" id="KW-0472">Membrane</keyword>
<comment type="subcellular location">
    <subcellularLocation>
        <location evidence="1">Membrane</location>
        <topology evidence="1">Multi-pass membrane protein</topology>
    </subcellularLocation>
</comment>
<feature type="transmembrane region" description="Helical" evidence="5">
    <location>
        <begin position="41"/>
        <end position="61"/>
    </location>
</feature>
<feature type="domain" description="EamA" evidence="6">
    <location>
        <begin position="154"/>
        <end position="283"/>
    </location>
</feature>
<feature type="transmembrane region" description="Helical" evidence="5">
    <location>
        <begin position="127"/>
        <end position="143"/>
    </location>
</feature>
<feature type="transmembrane region" description="Helical" evidence="5">
    <location>
        <begin position="98"/>
        <end position="118"/>
    </location>
</feature>
<evidence type="ECO:0000259" key="6">
    <source>
        <dbReference type="Pfam" id="PF00892"/>
    </source>
</evidence>
<feature type="transmembrane region" description="Helical" evidence="5">
    <location>
        <begin position="73"/>
        <end position="92"/>
    </location>
</feature>
<feature type="domain" description="EamA" evidence="6">
    <location>
        <begin position="12"/>
        <end position="141"/>
    </location>
</feature>
<gene>
    <name evidence="7" type="ORF">LPB137_04020</name>
</gene>
<evidence type="ECO:0000256" key="4">
    <source>
        <dbReference type="ARBA" id="ARBA00023136"/>
    </source>
</evidence>
<dbReference type="AlphaFoldDB" id="A0A1P8KKH5"/>
<dbReference type="EMBL" id="CP019070">
    <property type="protein sequence ID" value="APW65062.1"/>
    <property type="molecule type" value="Genomic_DNA"/>
</dbReference>
<sequence>MININKETLKLLTFIVLALIFLALNSILCKAALVNNYIDAYTFTFLRLFSASITLIAIYLYKNKRFSISLKSNWITSFMLFLYAICFSFSFLSIDAGLGTLLLFGVVQIIMALSAIFLKEKVNLQKILGIAVALGGLIFLLYPKHDFEISYFHAFLMALAGTSWAVYTIMGKKSIDALSNTMDNFIKATLFITLTYFLFLNEDMFFTTNGIFLAFISGSITSAIGYVIWYEVLPKMQILTAGVIQLFVPVISIFFSVVLLGELFTLDLFLSTIIISLGIVITLFSRKTKKEKLY</sequence>
<dbReference type="InterPro" id="IPR000620">
    <property type="entry name" value="EamA_dom"/>
</dbReference>
<name>A0A1P8KKH5_9BACT</name>
<keyword evidence="3 5" id="KW-1133">Transmembrane helix</keyword>
<dbReference type="KEGG" id="alp:LPB137_04020"/>
<dbReference type="PANTHER" id="PTHR32322:SF9">
    <property type="entry name" value="AMINO-ACID METABOLITE EFFLUX PUMP-RELATED"/>
    <property type="match status" value="1"/>
</dbReference>
<dbReference type="RefSeq" id="WP_076084688.1">
    <property type="nucleotide sequence ID" value="NZ_CP019070.1"/>
</dbReference>